<proteinExistence type="predicted"/>
<dbReference type="EMBL" id="NAJL01000038">
    <property type="protein sequence ID" value="TKA25118.1"/>
    <property type="molecule type" value="Genomic_DNA"/>
</dbReference>
<evidence type="ECO:0000313" key="2">
    <source>
        <dbReference type="Proteomes" id="UP000308549"/>
    </source>
</evidence>
<comment type="caution">
    <text evidence="1">The sequence shown here is derived from an EMBL/GenBank/DDBJ whole genome shotgun (WGS) entry which is preliminary data.</text>
</comment>
<reference evidence="1 2" key="1">
    <citation type="submission" date="2017-03" db="EMBL/GenBank/DDBJ databases">
        <title>Genomes of endolithic fungi from Antarctica.</title>
        <authorList>
            <person name="Coleine C."/>
            <person name="Masonjones S."/>
            <person name="Stajich J.E."/>
        </authorList>
    </citation>
    <scope>NUCLEOTIDE SEQUENCE [LARGE SCALE GENOMIC DNA]</scope>
    <source>
        <strain evidence="1 2">CCFEE 6315</strain>
    </source>
</reference>
<dbReference type="OrthoDB" id="3758478at2759"/>
<dbReference type="Proteomes" id="UP000308549">
    <property type="component" value="Unassembled WGS sequence"/>
</dbReference>
<dbReference type="InterPro" id="IPR032710">
    <property type="entry name" value="NTF2-like_dom_sf"/>
</dbReference>
<protein>
    <recommendedName>
        <fullName evidence="3">SnoaL-like domain-containing protein</fullName>
    </recommendedName>
</protein>
<name>A0A4U0TSI0_9PEZI</name>
<dbReference type="Gene3D" id="3.10.450.50">
    <property type="match status" value="1"/>
</dbReference>
<organism evidence="1 2">
    <name type="scientific">Salinomyces thailandicus</name>
    <dbReference type="NCBI Taxonomy" id="706561"/>
    <lineage>
        <taxon>Eukaryota</taxon>
        <taxon>Fungi</taxon>
        <taxon>Dikarya</taxon>
        <taxon>Ascomycota</taxon>
        <taxon>Pezizomycotina</taxon>
        <taxon>Dothideomycetes</taxon>
        <taxon>Dothideomycetidae</taxon>
        <taxon>Mycosphaerellales</taxon>
        <taxon>Teratosphaeriaceae</taxon>
        <taxon>Salinomyces</taxon>
    </lineage>
</organism>
<dbReference type="SUPFAM" id="SSF54427">
    <property type="entry name" value="NTF2-like"/>
    <property type="match status" value="1"/>
</dbReference>
<gene>
    <name evidence="1" type="ORF">B0A50_06183</name>
</gene>
<evidence type="ECO:0000313" key="1">
    <source>
        <dbReference type="EMBL" id="TKA25118.1"/>
    </source>
</evidence>
<sequence>MSTAAVAEAIKKTTQATLDALNNWDYDALVAVRADNFVFQGLPRSLQQPALDNDGFKDLWFNFMTPAFTSFKIEPMHMTHDAEALKSTMYGTVSTTTSAGLRTCEIVQMFSFHETGEKMLRLDELFDSKVYLEMIEEMK</sequence>
<accession>A0A4U0TSI0</accession>
<evidence type="ECO:0008006" key="3">
    <source>
        <dbReference type="Google" id="ProtNLM"/>
    </source>
</evidence>
<dbReference type="AlphaFoldDB" id="A0A4U0TSI0"/>
<keyword evidence="2" id="KW-1185">Reference proteome</keyword>